<keyword evidence="1" id="KW-1133">Transmembrane helix</keyword>
<dbReference type="RefSeq" id="WP_128768847.1">
    <property type="nucleotide sequence ID" value="NZ_RXOC01000004.1"/>
</dbReference>
<dbReference type="GO" id="GO:0016491">
    <property type="term" value="F:oxidoreductase activity"/>
    <property type="evidence" value="ECO:0007669"/>
    <property type="project" value="InterPro"/>
</dbReference>
<dbReference type="PROSITE" id="PS51352">
    <property type="entry name" value="THIOREDOXIN_2"/>
    <property type="match status" value="1"/>
</dbReference>
<keyword evidence="1" id="KW-0472">Membrane</keyword>
<feature type="domain" description="Thioredoxin" evidence="2">
    <location>
        <begin position="75"/>
        <end position="220"/>
    </location>
</feature>
<dbReference type="InterPro" id="IPR000866">
    <property type="entry name" value="AhpC/TSA"/>
</dbReference>
<evidence type="ECO:0000313" key="3">
    <source>
        <dbReference type="EMBL" id="RXF70542.1"/>
    </source>
</evidence>
<evidence type="ECO:0000259" key="2">
    <source>
        <dbReference type="PROSITE" id="PS51352"/>
    </source>
</evidence>
<sequence>MKPFSGSTGNLLPFFKGITINKKQTSDRCNEQFESPVPHNQTNALYIVLAYLLLILLLSLSAIISSYAQPHRKTLEIGDTVPDITIGNLRNYQSESARISDFRGKLVLIDFWATWCTSCIANFPKVDSLQKQFVEKLQVLMVTREGEGKVLPFVTRYKKNHGTSPEHPSVLSDTLLHHLFPHRLIPHYVWITPEGKVAAITGPESLNARTVRTLLAGAPAPLFVKKDLDPEKPLFLPPLPEGARLYQSLLLKGHYNGLGSGNRHYSNDSCRGIAVTNSTALWLYQTAALALFEKQGELFTGRRMLLNCSPELSSGAPYNQYTYQLLLPAQKGEELYSSMLSDLNRYLPYQGVIEERQVNCLVLRLRGDTAKLASKGGEPLDRLLDKAHPRLRNLPLRHLIVRLNQLNRLELPVLDETGFSGKADLELNTSFDDLAGLQRALKPYGLELVKAVRSIPMLVISDHP</sequence>
<proteinExistence type="predicted"/>
<evidence type="ECO:0000256" key="1">
    <source>
        <dbReference type="SAM" id="Phobius"/>
    </source>
</evidence>
<reference evidence="3 4" key="1">
    <citation type="submission" date="2018-12" db="EMBL/GenBank/DDBJ databases">
        <title>The Draft Genome Sequence of the Soil Bacterium Pedobacter tournemirensis R1.</title>
        <authorList>
            <person name="He J."/>
        </authorList>
    </citation>
    <scope>NUCLEOTIDE SEQUENCE [LARGE SCALE GENOMIC DNA]</scope>
    <source>
        <strain evidence="3 4">R1</strain>
    </source>
</reference>
<dbReference type="Gene3D" id="3.40.30.10">
    <property type="entry name" value="Glutaredoxin"/>
    <property type="match status" value="1"/>
</dbReference>
<dbReference type="PANTHER" id="PTHR42852:SF13">
    <property type="entry name" value="PROTEIN DIPZ"/>
    <property type="match status" value="1"/>
</dbReference>
<dbReference type="InterPro" id="IPR036249">
    <property type="entry name" value="Thioredoxin-like_sf"/>
</dbReference>
<dbReference type="SUPFAM" id="SSF52833">
    <property type="entry name" value="Thioredoxin-like"/>
    <property type="match status" value="1"/>
</dbReference>
<evidence type="ECO:0000313" key="4">
    <source>
        <dbReference type="Proteomes" id="UP000290848"/>
    </source>
</evidence>
<name>A0A4V1KIF8_9SPHI</name>
<feature type="transmembrane region" description="Helical" evidence="1">
    <location>
        <begin position="44"/>
        <end position="64"/>
    </location>
</feature>
<dbReference type="GO" id="GO:0016209">
    <property type="term" value="F:antioxidant activity"/>
    <property type="evidence" value="ECO:0007669"/>
    <property type="project" value="InterPro"/>
</dbReference>
<comment type="caution">
    <text evidence="3">The sequence shown here is derived from an EMBL/GenBank/DDBJ whole genome shotgun (WGS) entry which is preliminary data.</text>
</comment>
<protein>
    <submittedName>
        <fullName evidence="3">Redoxin domain-containing protein</fullName>
    </submittedName>
</protein>
<organism evidence="3 4">
    <name type="scientific">Arcticibacter tournemirensis</name>
    <dbReference type="NCBI Taxonomy" id="699437"/>
    <lineage>
        <taxon>Bacteria</taxon>
        <taxon>Pseudomonadati</taxon>
        <taxon>Bacteroidota</taxon>
        <taxon>Sphingobacteriia</taxon>
        <taxon>Sphingobacteriales</taxon>
        <taxon>Sphingobacteriaceae</taxon>
        <taxon>Arcticibacter</taxon>
    </lineage>
</organism>
<dbReference type="EMBL" id="RXOC01000004">
    <property type="protein sequence ID" value="RXF70542.1"/>
    <property type="molecule type" value="Genomic_DNA"/>
</dbReference>
<keyword evidence="1" id="KW-0812">Transmembrane</keyword>
<dbReference type="PANTHER" id="PTHR42852">
    <property type="entry name" value="THIOL:DISULFIDE INTERCHANGE PROTEIN DSBE"/>
    <property type="match status" value="1"/>
</dbReference>
<dbReference type="AlphaFoldDB" id="A0A4V1KIF8"/>
<dbReference type="InterPro" id="IPR013766">
    <property type="entry name" value="Thioredoxin_domain"/>
</dbReference>
<gene>
    <name evidence="3" type="ORF">EKH83_07825</name>
</gene>
<dbReference type="CDD" id="cd02966">
    <property type="entry name" value="TlpA_like_family"/>
    <property type="match status" value="1"/>
</dbReference>
<dbReference type="InterPro" id="IPR050553">
    <property type="entry name" value="Thioredoxin_ResA/DsbE_sf"/>
</dbReference>
<dbReference type="Pfam" id="PF00578">
    <property type="entry name" value="AhpC-TSA"/>
    <property type="match status" value="1"/>
</dbReference>
<accession>A0A4V1KIF8</accession>
<dbReference type="Proteomes" id="UP000290848">
    <property type="component" value="Unassembled WGS sequence"/>
</dbReference>